<dbReference type="InParanoid" id="A0A2J7PXI1"/>
<evidence type="ECO:0000313" key="6">
    <source>
        <dbReference type="EMBL" id="PNF21024.1"/>
    </source>
</evidence>
<comment type="similarity">
    <text evidence="1">Belongs to the bacterial ribosomal protein bL12 family.</text>
</comment>
<dbReference type="SUPFAM" id="SSF54736">
    <property type="entry name" value="ClpS-like"/>
    <property type="match status" value="1"/>
</dbReference>
<accession>A0A2J7PXI1</accession>
<dbReference type="GO" id="GO:0006412">
    <property type="term" value="P:translation"/>
    <property type="evidence" value="ECO:0007669"/>
    <property type="project" value="InterPro"/>
</dbReference>
<feature type="domain" description="Large ribosomal subunit protein bL12 oligomerization" evidence="5">
    <location>
        <begin position="71"/>
        <end position="120"/>
    </location>
</feature>
<dbReference type="Proteomes" id="UP000235965">
    <property type="component" value="Unassembled WGS sequence"/>
</dbReference>
<dbReference type="FunFam" id="3.30.1390.10:FF:000001">
    <property type="entry name" value="50S ribosomal protein L7/L12"/>
    <property type="match status" value="1"/>
</dbReference>
<dbReference type="GO" id="GO:0005762">
    <property type="term" value="C:mitochondrial large ribosomal subunit"/>
    <property type="evidence" value="ECO:0007669"/>
    <property type="project" value="TreeGrafter"/>
</dbReference>
<dbReference type="InterPro" id="IPR013823">
    <property type="entry name" value="Ribosomal_bL12_C"/>
</dbReference>
<dbReference type="InterPro" id="IPR000206">
    <property type="entry name" value="Ribosomal_bL12"/>
</dbReference>
<protein>
    <submittedName>
        <fullName evidence="6">39S ribosomal protein L12, mitochondrial</fullName>
    </submittedName>
</protein>
<dbReference type="FunCoup" id="A0A2J7PXI1">
    <property type="interactions" value="1419"/>
</dbReference>
<proteinExistence type="inferred from homology"/>
<dbReference type="STRING" id="105785.A0A2J7PXI1"/>
<dbReference type="Pfam" id="PF16320">
    <property type="entry name" value="Ribosomal_L12_N"/>
    <property type="match status" value="1"/>
</dbReference>
<dbReference type="PANTHER" id="PTHR45987">
    <property type="entry name" value="39S RIBOSOMAL PROTEIN L12"/>
    <property type="match status" value="1"/>
</dbReference>
<name>A0A2J7PXI1_9NEOP</name>
<keyword evidence="2 6" id="KW-0689">Ribosomal protein</keyword>
<dbReference type="GO" id="GO:0003735">
    <property type="term" value="F:structural constituent of ribosome"/>
    <property type="evidence" value="ECO:0007669"/>
    <property type="project" value="InterPro"/>
</dbReference>
<evidence type="ECO:0000256" key="3">
    <source>
        <dbReference type="ARBA" id="ARBA00023274"/>
    </source>
</evidence>
<dbReference type="SUPFAM" id="SSF48300">
    <property type="entry name" value="Ribosomal protein L7/12, oligomerisation (N-terminal) domain"/>
    <property type="match status" value="1"/>
</dbReference>
<comment type="caution">
    <text evidence="6">The sequence shown here is derived from an EMBL/GenBank/DDBJ whole genome shotgun (WGS) entry which is preliminary data.</text>
</comment>
<reference evidence="6 7" key="1">
    <citation type="submission" date="2017-12" db="EMBL/GenBank/DDBJ databases">
        <title>Hemimetabolous genomes reveal molecular basis of termite eusociality.</title>
        <authorList>
            <person name="Harrison M.C."/>
            <person name="Jongepier E."/>
            <person name="Robertson H.M."/>
            <person name="Arning N."/>
            <person name="Bitard-Feildel T."/>
            <person name="Chao H."/>
            <person name="Childers C.P."/>
            <person name="Dinh H."/>
            <person name="Doddapaneni H."/>
            <person name="Dugan S."/>
            <person name="Gowin J."/>
            <person name="Greiner C."/>
            <person name="Han Y."/>
            <person name="Hu H."/>
            <person name="Hughes D.S.T."/>
            <person name="Huylmans A.-K."/>
            <person name="Kemena C."/>
            <person name="Kremer L.P.M."/>
            <person name="Lee S.L."/>
            <person name="Lopez-Ezquerra A."/>
            <person name="Mallet L."/>
            <person name="Monroy-Kuhn J.M."/>
            <person name="Moser A."/>
            <person name="Murali S.C."/>
            <person name="Muzny D.M."/>
            <person name="Otani S."/>
            <person name="Piulachs M.-D."/>
            <person name="Poelchau M."/>
            <person name="Qu J."/>
            <person name="Schaub F."/>
            <person name="Wada-Katsumata A."/>
            <person name="Worley K.C."/>
            <person name="Xie Q."/>
            <person name="Ylla G."/>
            <person name="Poulsen M."/>
            <person name="Gibbs R.A."/>
            <person name="Schal C."/>
            <person name="Richards S."/>
            <person name="Belles X."/>
            <person name="Korb J."/>
            <person name="Bornberg-Bauer E."/>
        </authorList>
    </citation>
    <scope>NUCLEOTIDE SEQUENCE [LARGE SCALE GENOMIC DNA]</scope>
    <source>
        <tissue evidence="6">Whole body</tissue>
    </source>
</reference>
<dbReference type="AlphaFoldDB" id="A0A2J7PXI1"/>
<dbReference type="EMBL" id="NEVH01020858">
    <property type="protein sequence ID" value="PNF21025.1"/>
    <property type="molecule type" value="Genomic_DNA"/>
</dbReference>
<evidence type="ECO:0000259" key="4">
    <source>
        <dbReference type="Pfam" id="PF00542"/>
    </source>
</evidence>
<dbReference type="EMBL" id="NEVH01020858">
    <property type="protein sequence ID" value="PNF21024.1"/>
    <property type="molecule type" value="Genomic_DNA"/>
</dbReference>
<keyword evidence="7" id="KW-1185">Reference proteome</keyword>
<dbReference type="OrthoDB" id="250175at2759"/>
<dbReference type="InterPro" id="IPR008932">
    <property type="entry name" value="Ribosomal_bL12_oligo"/>
</dbReference>
<dbReference type="PANTHER" id="PTHR45987:SF4">
    <property type="entry name" value="LARGE RIBOSOMAL SUBUNIT PROTEIN BL12M"/>
    <property type="match status" value="1"/>
</dbReference>
<feature type="domain" description="Large ribosomal subunit protein bL12 C-terminal" evidence="4">
    <location>
        <begin position="135"/>
        <end position="203"/>
    </location>
</feature>
<evidence type="ECO:0000259" key="5">
    <source>
        <dbReference type="Pfam" id="PF16320"/>
    </source>
</evidence>
<dbReference type="Gene3D" id="3.30.1390.10">
    <property type="match status" value="1"/>
</dbReference>
<dbReference type="GO" id="GO:0003729">
    <property type="term" value="F:mRNA binding"/>
    <property type="evidence" value="ECO:0007669"/>
    <property type="project" value="TreeGrafter"/>
</dbReference>
<evidence type="ECO:0000256" key="1">
    <source>
        <dbReference type="ARBA" id="ARBA00007197"/>
    </source>
</evidence>
<dbReference type="InterPro" id="IPR014719">
    <property type="entry name" value="Ribosomal_bL12_C/ClpS-like"/>
</dbReference>
<sequence>MQSVRPLVQNNVRHWRALSSCCTLRQSSQTQPQTQSQKNQSAEVYAPLTSVKEAPLQVPQPEGEAKIFSPKIENLVNEITKLNLIEVGELSDLLKKRLNLPDAPLMPMGGFSAVPVAAAAEEEEELAPKKVQTSFTVKLLKFDEKQKIALIKEVKNLLEGMNLVQAKKFVESVPTVVKADMPKDEAEKLKEALTKVGAECTIE</sequence>
<evidence type="ECO:0000313" key="7">
    <source>
        <dbReference type="Proteomes" id="UP000235965"/>
    </source>
</evidence>
<evidence type="ECO:0000256" key="2">
    <source>
        <dbReference type="ARBA" id="ARBA00022980"/>
    </source>
</evidence>
<gene>
    <name evidence="6" type="primary">Mrpl12_1</name>
    <name evidence="6" type="ORF">B7P43_G08409</name>
</gene>
<dbReference type="InterPro" id="IPR036235">
    <property type="entry name" value="Ribosomal_bL12_oligo_N_sf"/>
</dbReference>
<keyword evidence="3" id="KW-0687">Ribonucleoprotein</keyword>
<dbReference type="Pfam" id="PF00542">
    <property type="entry name" value="Ribosomal_L12"/>
    <property type="match status" value="1"/>
</dbReference>
<organism evidence="6 7">
    <name type="scientific">Cryptotermes secundus</name>
    <dbReference type="NCBI Taxonomy" id="105785"/>
    <lineage>
        <taxon>Eukaryota</taxon>
        <taxon>Metazoa</taxon>
        <taxon>Ecdysozoa</taxon>
        <taxon>Arthropoda</taxon>
        <taxon>Hexapoda</taxon>
        <taxon>Insecta</taxon>
        <taxon>Pterygota</taxon>
        <taxon>Neoptera</taxon>
        <taxon>Polyneoptera</taxon>
        <taxon>Dictyoptera</taxon>
        <taxon>Blattodea</taxon>
        <taxon>Blattoidea</taxon>
        <taxon>Termitoidae</taxon>
        <taxon>Kalotermitidae</taxon>
        <taxon>Cryptotermitinae</taxon>
        <taxon>Cryptotermes</taxon>
    </lineage>
</organism>